<dbReference type="InterPro" id="IPR000651">
    <property type="entry name" value="Ras-like_Gua-exchang_fac_N"/>
</dbReference>
<keyword evidence="6" id="KW-0106">Calcium</keyword>
<dbReference type="FunFam" id="1.10.840.10:FF:000003">
    <property type="entry name" value="Ras guanyl-releasing protein 3 isoform 1"/>
    <property type="match status" value="1"/>
</dbReference>
<proteinExistence type="inferred from homology"/>
<dbReference type="GO" id="GO:0007264">
    <property type="term" value="P:small GTPase-mediated signal transduction"/>
    <property type="evidence" value="ECO:0007669"/>
    <property type="project" value="InterPro"/>
</dbReference>
<dbReference type="InterPro" id="IPR036964">
    <property type="entry name" value="RASGEF_cat_dom_sf"/>
</dbReference>
<dbReference type="SUPFAM" id="SSF48366">
    <property type="entry name" value="Ras GEF"/>
    <property type="match status" value="1"/>
</dbReference>
<feature type="region of interest" description="Disordered" evidence="8">
    <location>
        <begin position="158"/>
        <end position="186"/>
    </location>
</feature>
<dbReference type="CDD" id="cd06224">
    <property type="entry name" value="REM"/>
    <property type="match status" value="1"/>
</dbReference>
<dbReference type="Gene3D" id="1.10.840.10">
    <property type="entry name" value="Ras guanine-nucleotide exchange factors catalytic domain"/>
    <property type="match status" value="1"/>
</dbReference>
<keyword evidence="3" id="KW-0479">Metal-binding</keyword>
<feature type="compositionally biased region" description="Basic residues" evidence="8">
    <location>
        <begin position="1"/>
        <end position="10"/>
    </location>
</feature>
<dbReference type="Gene3D" id="1.20.870.10">
    <property type="entry name" value="Son of sevenless (SoS) protein Chain: S domain 1"/>
    <property type="match status" value="1"/>
</dbReference>
<evidence type="ECO:0000256" key="6">
    <source>
        <dbReference type="ARBA" id="ARBA00022837"/>
    </source>
</evidence>
<keyword evidence="5" id="KW-0862">Zinc</keyword>
<feature type="region of interest" description="Disordered" evidence="8">
    <location>
        <begin position="474"/>
        <end position="500"/>
    </location>
</feature>
<dbReference type="CDD" id="cd00155">
    <property type="entry name" value="RasGEF"/>
    <property type="match status" value="1"/>
</dbReference>
<reference evidence="11" key="2">
    <citation type="submission" date="2025-08" db="UniProtKB">
        <authorList>
            <consortium name="Ensembl"/>
        </authorList>
    </citation>
    <scope>IDENTIFICATION</scope>
</reference>
<dbReference type="PANTHER" id="PTHR23113:SF157">
    <property type="entry name" value="RAS GUANYL-RELEASING PROTEIN 4"/>
    <property type="match status" value="1"/>
</dbReference>
<dbReference type="GO" id="GO:0005085">
    <property type="term" value="F:guanyl-nucleotide exchange factor activity"/>
    <property type="evidence" value="ECO:0007669"/>
    <property type="project" value="UniProtKB-KW"/>
</dbReference>
<evidence type="ECO:0000256" key="2">
    <source>
        <dbReference type="ARBA" id="ARBA00022658"/>
    </source>
</evidence>
<evidence type="ECO:0000313" key="12">
    <source>
        <dbReference type="Proteomes" id="UP000314985"/>
    </source>
</evidence>
<evidence type="ECO:0000256" key="7">
    <source>
        <dbReference type="PROSITE-ProRule" id="PRU00168"/>
    </source>
</evidence>
<dbReference type="PANTHER" id="PTHR23113">
    <property type="entry name" value="GUANINE NUCLEOTIDE EXCHANGE FACTOR"/>
    <property type="match status" value="1"/>
</dbReference>
<evidence type="ECO:0000256" key="5">
    <source>
        <dbReference type="ARBA" id="ARBA00022833"/>
    </source>
</evidence>
<organism evidence="11 12">
    <name type="scientific">Sus scrofa</name>
    <name type="common">Pig</name>
    <dbReference type="NCBI Taxonomy" id="9823"/>
    <lineage>
        <taxon>Eukaryota</taxon>
        <taxon>Metazoa</taxon>
        <taxon>Chordata</taxon>
        <taxon>Craniata</taxon>
        <taxon>Vertebrata</taxon>
        <taxon>Euteleostomi</taxon>
        <taxon>Mammalia</taxon>
        <taxon>Eutheria</taxon>
        <taxon>Laurasiatheria</taxon>
        <taxon>Artiodactyla</taxon>
        <taxon>Suina</taxon>
        <taxon>Suidae</taxon>
        <taxon>Sus</taxon>
    </lineage>
</organism>
<dbReference type="InterPro" id="IPR001895">
    <property type="entry name" value="RASGEF_cat_dom"/>
</dbReference>
<dbReference type="AlphaFoldDB" id="A0A4X1T8L5"/>
<feature type="compositionally biased region" description="Basic residues" evidence="8">
    <location>
        <begin position="20"/>
        <end position="32"/>
    </location>
</feature>
<feature type="compositionally biased region" description="Low complexity" evidence="8">
    <location>
        <begin position="163"/>
        <end position="173"/>
    </location>
</feature>
<feature type="domain" description="Ras-GEF" evidence="9">
    <location>
        <begin position="201"/>
        <end position="432"/>
    </location>
</feature>
<feature type="region of interest" description="Disordered" evidence="8">
    <location>
        <begin position="1"/>
        <end position="34"/>
    </location>
</feature>
<dbReference type="InterPro" id="IPR023578">
    <property type="entry name" value="Ras_GEF_dom_sf"/>
</dbReference>
<feature type="region of interest" description="Disordered" evidence="8">
    <location>
        <begin position="516"/>
        <end position="539"/>
    </location>
</feature>
<reference evidence="11 12" key="1">
    <citation type="submission" date="2017-08" db="EMBL/GenBank/DDBJ databases">
        <title>USMARCv1.0.</title>
        <authorList>
            <person name="Hannum G.I."/>
            <person name="Koren S."/>
            <person name="Schroeder S.G."/>
            <person name="Chin S.C."/>
            <person name="Nonneman D.J."/>
            <person name="Becker S.A."/>
            <person name="Rosen B.D."/>
            <person name="Bickhart D.M."/>
            <person name="Putnam N.H."/>
            <person name="Green R.E."/>
            <person name="Tuggle C.K."/>
            <person name="Liu H."/>
            <person name="Rohrer G.A."/>
            <person name="Warr A."/>
            <person name="Hall R."/>
            <person name="Kim K."/>
            <person name="Hume D.A."/>
            <person name="Talbot R."/>
            <person name="Chow W."/>
            <person name="Howe K."/>
            <person name="Schwartz A.S."/>
            <person name="Watson M."/>
            <person name="Archibald A.L."/>
            <person name="Phillippy A.M."/>
            <person name="Smith T.P.L."/>
        </authorList>
    </citation>
    <scope>NUCLEOTIDE SEQUENCE [LARGE SCALE GENOMIC DNA]</scope>
</reference>
<gene>
    <name evidence="11" type="primary">RASGRP4</name>
</gene>
<sequence length="679" mass="75397">MNRKDSKRKSHQECLGKTGGRGRPRPARRHKTCPSPREISKVMASMALGMLNEGGCSEDELLEKCIQSFDSTGSLRRGDHILNMVLAMHSWVLPSAHLAARLLTLYQEATGSTKDLRRLQICHLVRYWLTQHPETVHQEPQLEEVIGRFWATVEKEGNSAQRSLGDSPNLLSPGGPGPPPPMSSPGLGKKCKVSLLFDHLETGELAQHLTYLEFRSFQAITPQDLRGYVLQGSVRGCPALEGSVGLSNSVSRWVQVMVLSRPGPAQRAQVLDKFVHVAQKLRQLQNFNTLMAVTGGLCHSAISRLKDSHTHLSPDSTKALLELTELLSAHNNYACYRRTWAGCTGFRLPVLGVHLKDLVSLHEAQPDRLPDGRLHLPKLNSLYLRLQELAALQRQQPPCSANEDLLHLLTLSLDLFYTEDEIYELSYAREPRCPKSLPPSPFKAPLVVEWAPGVTPKPDRVTLGRHVEQLVEVRRSPELEEGSETSGTLTRPDSPLPGLLRSPCSRIMTLKAEAPSLRRTWSDSQATSPSPAMGFTRPPARGRCPRLLGSLKTRDWGCRDSRVWEKGARPAEARSPPPHPRRGSFSREELTGYLLRASAICSKLGLSFLHTFQEVTFRKPTFCDSCNGFVSPLPVVTLRAHLPWTTLTPHSLGLEGSQSPDPRQSQTVAVPYILDHCEA</sequence>
<evidence type="ECO:0000256" key="8">
    <source>
        <dbReference type="SAM" id="MobiDB-lite"/>
    </source>
</evidence>
<evidence type="ECO:0000313" key="11">
    <source>
        <dbReference type="Ensembl" id="ENSSSCP00070011352.1"/>
    </source>
</evidence>
<dbReference type="PROSITE" id="PS50009">
    <property type="entry name" value="RASGEF_CAT"/>
    <property type="match status" value="1"/>
</dbReference>
<keyword evidence="4" id="KW-0863">Zinc-finger</keyword>
<evidence type="ECO:0000256" key="1">
    <source>
        <dbReference type="ARBA" id="ARBA00009566"/>
    </source>
</evidence>
<evidence type="ECO:0000256" key="4">
    <source>
        <dbReference type="ARBA" id="ARBA00022771"/>
    </source>
</evidence>
<dbReference type="FunFam" id="1.20.870.10:FF:000009">
    <property type="entry name" value="RAS guanyl releasing protein 4"/>
    <property type="match status" value="1"/>
</dbReference>
<evidence type="ECO:0000259" key="10">
    <source>
        <dbReference type="PROSITE" id="PS50212"/>
    </source>
</evidence>
<keyword evidence="2 7" id="KW-0344">Guanine-nucleotide releasing factor</keyword>
<name>A0A4X1T8L5_PIG</name>
<dbReference type="Proteomes" id="UP000314985">
    <property type="component" value="Chromosome 6"/>
</dbReference>
<protein>
    <submittedName>
        <fullName evidence="11">RAS guanyl releasing protein 4</fullName>
    </submittedName>
</protein>
<dbReference type="PROSITE" id="PS50212">
    <property type="entry name" value="RASGEF_NTER"/>
    <property type="match status" value="1"/>
</dbReference>
<dbReference type="SMART" id="SM00147">
    <property type="entry name" value="RasGEF"/>
    <property type="match status" value="1"/>
</dbReference>
<dbReference type="InterPro" id="IPR008937">
    <property type="entry name" value="Ras-like_GEF"/>
</dbReference>
<dbReference type="GO" id="GO:0008270">
    <property type="term" value="F:zinc ion binding"/>
    <property type="evidence" value="ECO:0007669"/>
    <property type="project" value="UniProtKB-KW"/>
</dbReference>
<dbReference type="Ensembl" id="ENSSSCT00070013774.1">
    <property type="protein sequence ID" value="ENSSSCP00070011352.1"/>
    <property type="gene ID" value="ENSSSCG00070006987.1"/>
</dbReference>
<evidence type="ECO:0000259" key="9">
    <source>
        <dbReference type="PROSITE" id="PS50009"/>
    </source>
</evidence>
<comment type="similarity">
    <text evidence="1">Belongs to the RASGRP family.</text>
</comment>
<dbReference type="Pfam" id="PF00617">
    <property type="entry name" value="RasGEF"/>
    <property type="match status" value="1"/>
</dbReference>
<feature type="domain" description="N-terminal Ras-GEF" evidence="10">
    <location>
        <begin position="49"/>
        <end position="175"/>
    </location>
</feature>
<accession>A0A4X1T8L5</accession>
<evidence type="ECO:0000256" key="3">
    <source>
        <dbReference type="ARBA" id="ARBA00022723"/>
    </source>
</evidence>